<comment type="caution">
    <text evidence="1">The sequence shown here is derived from an EMBL/GenBank/DDBJ whole genome shotgun (WGS) entry which is preliminary data.</text>
</comment>
<protein>
    <submittedName>
        <fullName evidence="1">Uncharacterized protein</fullName>
    </submittedName>
</protein>
<sequence>MKKGTPGWNPLQKGRRTPKRKLRLLAAKRHAPPADVVARMSPEKQLAFAARELHIFHQVPRFLREAICRQVFEYMTDEVARLSRARMRLGTRLRQTRGSAKAVARAKTKLDELDAEIGWLEKIRDEPSEQWIEAENWIRAKRRELLRQGILKKG</sequence>
<dbReference type="EMBL" id="JAGVWE010000003">
    <property type="protein sequence ID" value="MBS3062983.1"/>
    <property type="molecule type" value="Genomic_DNA"/>
</dbReference>
<dbReference type="AlphaFoldDB" id="A0A8T4L6U0"/>
<evidence type="ECO:0000313" key="2">
    <source>
        <dbReference type="Proteomes" id="UP000678237"/>
    </source>
</evidence>
<gene>
    <name evidence="1" type="ORF">J4203_03865</name>
</gene>
<evidence type="ECO:0000313" key="1">
    <source>
        <dbReference type="EMBL" id="MBS3062983.1"/>
    </source>
</evidence>
<name>A0A8T4L6U0_9ARCH</name>
<organism evidence="1 2">
    <name type="scientific">Candidatus Iainarchaeum sp</name>
    <dbReference type="NCBI Taxonomy" id="3101447"/>
    <lineage>
        <taxon>Archaea</taxon>
        <taxon>Candidatus Iainarchaeota</taxon>
        <taxon>Candidatus Iainarchaeia</taxon>
        <taxon>Candidatus Iainarchaeales</taxon>
        <taxon>Candidatus Iainarchaeaceae</taxon>
        <taxon>Candidatus Iainarchaeum</taxon>
    </lineage>
</organism>
<accession>A0A8T4L6U0</accession>
<reference evidence="1" key="2">
    <citation type="submission" date="2021-05" db="EMBL/GenBank/DDBJ databases">
        <title>Protein family content uncovers lineage relationships and bacterial pathway maintenance mechanisms in DPANN archaea.</title>
        <authorList>
            <person name="Castelle C.J."/>
            <person name="Meheust R."/>
            <person name="Jaffe A.L."/>
            <person name="Seitz K."/>
            <person name="Gong X."/>
            <person name="Baker B.J."/>
            <person name="Banfield J.F."/>
        </authorList>
    </citation>
    <scope>NUCLEOTIDE SEQUENCE</scope>
    <source>
        <strain evidence="1">RIFCSPLOWO2_01_FULL_58_19</strain>
    </source>
</reference>
<proteinExistence type="predicted"/>
<dbReference type="Proteomes" id="UP000678237">
    <property type="component" value="Unassembled WGS sequence"/>
</dbReference>
<reference evidence="1" key="1">
    <citation type="submission" date="2021-03" db="EMBL/GenBank/DDBJ databases">
        <authorList>
            <person name="Jaffe A."/>
        </authorList>
    </citation>
    <scope>NUCLEOTIDE SEQUENCE</scope>
    <source>
        <strain evidence="1">RIFCSPLOWO2_01_FULL_58_19</strain>
    </source>
</reference>